<accession>A0ABN3VM28</accession>
<name>A0ABN3VM28_9PSEU</name>
<dbReference type="Pfam" id="PF11528">
    <property type="entry name" value="DUF3224"/>
    <property type="match status" value="1"/>
</dbReference>
<dbReference type="InterPro" id="IPR021607">
    <property type="entry name" value="DUF3224"/>
</dbReference>
<dbReference type="Gene3D" id="2.40.350.10">
    <property type="entry name" value="SO1590-like"/>
    <property type="match status" value="1"/>
</dbReference>
<dbReference type="InterPro" id="IPR023159">
    <property type="entry name" value="SO1590-like_sf"/>
</dbReference>
<dbReference type="RefSeq" id="WP_344684566.1">
    <property type="nucleotide sequence ID" value="NZ_BAAAUX010000024.1"/>
</dbReference>
<gene>
    <name evidence="1" type="ORF">GCM10010470_54900</name>
</gene>
<dbReference type="EMBL" id="BAAAUX010000024">
    <property type="protein sequence ID" value="GAA2812488.1"/>
    <property type="molecule type" value="Genomic_DNA"/>
</dbReference>
<dbReference type="SUPFAM" id="SSF159238">
    <property type="entry name" value="SO1590-like"/>
    <property type="match status" value="1"/>
</dbReference>
<reference evidence="1 2" key="1">
    <citation type="journal article" date="2019" name="Int. J. Syst. Evol. Microbiol.">
        <title>The Global Catalogue of Microorganisms (GCM) 10K type strain sequencing project: providing services to taxonomists for standard genome sequencing and annotation.</title>
        <authorList>
            <consortium name="The Broad Institute Genomics Platform"/>
            <consortium name="The Broad Institute Genome Sequencing Center for Infectious Disease"/>
            <person name="Wu L."/>
            <person name="Ma J."/>
        </authorList>
    </citation>
    <scope>NUCLEOTIDE SEQUENCE [LARGE SCALE GENOMIC DNA]</scope>
    <source>
        <strain evidence="1 2">JCM 9383</strain>
    </source>
</reference>
<evidence type="ECO:0000313" key="1">
    <source>
        <dbReference type="EMBL" id="GAA2812488.1"/>
    </source>
</evidence>
<organism evidence="1 2">
    <name type="scientific">Saccharopolyspora taberi</name>
    <dbReference type="NCBI Taxonomy" id="60895"/>
    <lineage>
        <taxon>Bacteria</taxon>
        <taxon>Bacillati</taxon>
        <taxon>Actinomycetota</taxon>
        <taxon>Actinomycetes</taxon>
        <taxon>Pseudonocardiales</taxon>
        <taxon>Pseudonocardiaceae</taxon>
        <taxon>Saccharopolyspora</taxon>
    </lineage>
</organism>
<dbReference type="Proteomes" id="UP001500979">
    <property type="component" value="Unassembled WGS sequence"/>
</dbReference>
<keyword evidence="2" id="KW-1185">Reference proteome</keyword>
<proteinExistence type="predicted"/>
<evidence type="ECO:0000313" key="2">
    <source>
        <dbReference type="Proteomes" id="UP001500979"/>
    </source>
</evidence>
<sequence>MSYSHRATCRFTVAAWSEDVITDVDGEGITAGGAYYPNRGVTRAEVRYSYTGDIEGTSTLVYLISYKPDAAPVLGFERFEGTIGGHAGSCVFQHIGSQDKGSVAARVEVVPGLGTGALANLRGEAELSVAGHSDNGYELVLAYEI</sequence>
<protein>
    <submittedName>
        <fullName evidence="1">DUF3224 domain-containing protein</fullName>
    </submittedName>
</protein>
<comment type="caution">
    <text evidence="1">The sequence shown here is derived from an EMBL/GenBank/DDBJ whole genome shotgun (WGS) entry which is preliminary data.</text>
</comment>